<organism evidence="3 4">
    <name type="scientific">Paralvinella palmiformis</name>
    <dbReference type="NCBI Taxonomy" id="53620"/>
    <lineage>
        <taxon>Eukaryota</taxon>
        <taxon>Metazoa</taxon>
        <taxon>Spiralia</taxon>
        <taxon>Lophotrochozoa</taxon>
        <taxon>Annelida</taxon>
        <taxon>Polychaeta</taxon>
        <taxon>Sedentaria</taxon>
        <taxon>Canalipalpata</taxon>
        <taxon>Terebellida</taxon>
        <taxon>Terebelliformia</taxon>
        <taxon>Alvinellidae</taxon>
        <taxon>Paralvinella</taxon>
    </lineage>
</organism>
<gene>
    <name evidence="3" type="ORF">LSH36_222g03045</name>
</gene>
<evidence type="ECO:0000256" key="2">
    <source>
        <dbReference type="SAM" id="Phobius"/>
    </source>
</evidence>
<reference evidence="3" key="1">
    <citation type="journal article" date="2023" name="Mol. Biol. Evol.">
        <title>Third-Generation Sequencing Reveals the Adaptive Role of the Epigenome in Three Deep-Sea Polychaetes.</title>
        <authorList>
            <person name="Perez M."/>
            <person name="Aroh O."/>
            <person name="Sun Y."/>
            <person name="Lan Y."/>
            <person name="Juniper S.K."/>
            <person name="Young C.R."/>
            <person name="Angers B."/>
            <person name="Qian P.Y."/>
        </authorList>
    </citation>
    <scope>NUCLEOTIDE SEQUENCE</scope>
    <source>
        <strain evidence="3">P08H-3</strain>
    </source>
</reference>
<sequence length="157" mass="17833">MSRIQRPLSQQFPPSDPELKHKPVARELLVRRSTRHEPLPEKRLPTQQNMELYDRNRTAPSGVERVPGSEKNGDLPVDQLIPLEELPRSETQSPALVDDVPLLRRPKRQNKILLVVLISIMLFGGLLAGILAITAGSICCQYFCRRPVEKVNYQANH</sequence>
<keyword evidence="2" id="KW-1133">Transmembrane helix</keyword>
<dbReference type="Proteomes" id="UP001208570">
    <property type="component" value="Unassembled WGS sequence"/>
</dbReference>
<feature type="region of interest" description="Disordered" evidence="1">
    <location>
        <begin position="1"/>
        <end position="76"/>
    </location>
</feature>
<accession>A0AAD9JP95</accession>
<feature type="compositionally biased region" description="Basic and acidic residues" evidence="1">
    <location>
        <begin position="17"/>
        <end position="44"/>
    </location>
</feature>
<keyword evidence="4" id="KW-1185">Reference proteome</keyword>
<feature type="transmembrane region" description="Helical" evidence="2">
    <location>
        <begin position="112"/>
        <end position="138"/>
    </location>
</feature>
<proteinExistence type="predicted"/>
<evidence type="ECO:0000256" key="1">
    <source>
        <dbReference type="SAM" id="MobiDB-lite"/>
    </source>
</evidence>
<evidence type="ECO:0000313" key="3">
    <source>
        <dbReference type="EMBL" id="KAK2156080.1"/>
    </source>
</evidence>
<dbReference type="AlphaFoldDB" id="A0AAD9JP95"/>
<protein>
    <submittedName>
        <fullName evidence="3">Uncharacterized protein</fullName>
    </submittedName>
</protein>
<evidence type="ECO:0000313" key="4">
    <source>
        <dbReference type="Proteomes" id="UP001208570"/>
    </source>
</evidence>
<dbReference type="EMBL" id="JAODUP010000222">
    <property type="protein sequence ID" value="KAK2156080.1"/>
    <property type="molecule type" value="Genomic_DNA"/>
</dbReference>
<keyword evidence="2" id="KW-0812">Transmembrane</keyword>
<name>A0AAD9JP95_9ANNE</name>
<comment type="caution">
    <text evidence="3">The sequence shown here is derived from an EMBL/GenBank/DDBJ whole genome shotgun (WGS) entry which is preliminary data.</text>
</comment>
<keyword evidence="2" id="KW-0472">Membrane</keyword>